<dbReference type="CDD" id="cd02440">
    <property type="entry name" value="AdoMet_MTases"/>
    <property type="match status" value="1"/>
</dbReference>
<evidence type="ECO:0000313" key="5">
    <source>
        <dbReference type="Proteomes" id="UP000272015"/>
    </source>
</evidence>
<accession>A0A3A5MIF5</accession>
<dbReference type="PANTHER" id="PTHR43861">
    <property type="entry name" value="TRANS-ACONITATE 2-METHYLTRANSFERASE-RELATED"/>
    <property type="match status" value="1"/>
</dbReference>
<dbReference type="AlphaFoldDB" id="A0A3A5MIF5"/>
<dbReference type="GO" id="GO:0032259">
    <property type="term" value="P:methylation"/>
    <property type="evidence" value="ECO:0007669"/>
    <property type="project" value="UniProtKB-KW"/>
</dbReference>
<dbReference type="EMBL" id="QZVS01000076">
    <property type="protein sequence ID" value="RJT89182.1"/>
    <property type="molecule type" value="Genomic_DNA"/>
</dbReference>
<reference evidence="4 5" key="1">
    <citation type="submission" date="2018-09" db="EMBL/GenBank/DDBJ databases">
        <title>Novel species of Cryobacterium.</title>
        <authorList>
            <person name="Liu Q."/>
            <person name="Xin Y.-H."/>
        </authorList>
    </citation>
    <scope>NUCLEOTIDE SEQUENCE [LARGE SCALE GENOMIC DNA]</scope>
    <source>
        <strain evidence="4 5">Hh39</strain>
    </source>
</reference>
<evidence type="ECO:0000256" key="2">
    <source>
        <dbReference type="SAM" id="MobiDB-lite"/>
    </source>
</evidence>
<feature type="domain" description="Methyltransferase" evidence="3">
    <location>
        <begin position="59"/>
        <end position="149"/>
    </location>
</feature>
<dbReference type="OrthoDB" id="9786503at2"/>
<keyword evidence="1 4" id="KW-0808">Transferase</keyword>
<protein>
    <submittedName>
        <fullName evidence="4">Class I SAM-dependent methyltransferase</fullName>
    </submittedName>
</protein>
<evidence type="ECO:0000313" key="4">
    <source>
        <dbReference type="EMBL" id="RJT89182.1"/>
    </source>
</evidence>
<proteinExistence type="predicted"/>
<dbReference type="InterPro" id="IPR041698">
    <property type="entry name" value="Methyltransf_25"/>
</dbReference>
<dbReference type="RefSeq" id="WP_119973941.1">
    <property type="nucleotide sequence ID" value="NZ_JBHSQA010000018.1"/>
</dbReference>
<dbReference type="Gene3D" id="3.40.50.150">
    <property type="entry name" value="Vaccinia Virus protein VP39"/>
    <property type="match status" value="1"/>
</dbReference>
<sequence>MSHDHHSHDSPDSHRSDDAAQDPATFWENRYSAAGQSWSGRPNAALEREAAGLTPGTALDLGCGEGGDVLWLARGGWRVTGVDISPSALALGAASGGVSGSIRWLQADLATWQPDETYDLVTAHFLHSPVQLPREVILRRAAAAVAPGGLLLIVGHAGVPPWAEHAHEHDTASLPTPEEVLAALDLPTEEWTVVTCAEVERLATAPDGTQVTLADSVLSMRRTTPAP</sequence>
<dbReference type="InterPro" id="IPR029063">
    <property type="entry name" value="SAM-dependent_MTases_sf"/>
</dbReference>
<feature type="compositionally biased region" description="Basic and acidic residues" evidence="2">
    <location>
        <begin position="1"/>
        <end position="18"/>
    </location>
</feature>
<keyword evidence="4" id="KW-0489">Methyltransferase</keyword>
<organism evidence="4 5">
    <name type="scientific">Cryobacterium melibiosiphilum</name>
    <dbReference type="NCBI Taxonomy" id="995039"/>
    <lineage>
        <taxon>Bacteria</taxon>
        <taxon>Bacillati</taxon>
        <taxon>Actinomycetota</taxon>
        <taxon>Actinomycetes</taxon>
        <taxon>Micrococcales</taxon>
        <taxon>Microbacteriaceae</taxon>
        <taxon>Cryobacterium</taxon>
    </lineage>
</organism>
<evidence type="ECO:0000259" key="3">
    <source>
        <dbReference type="Pfam" id="PF13649"/>
    </source>
</evidence>
<dbReference type="GO" id="GO:0008168">
    <property type="term" value="F:methyltransferase activity"/>
    <property type="evidence" value="ECO:0007669"/>
    <property type="project" value="UniProtKB-KW"/>
</dbReference>
<dbReference type="SUPFAM" id="SSF53335">
    <property type="entry name" value="S-adenosyl-L-methionine-dependent methyltransferases"/>
    <property type="match status" value="1"/>
</dbReference>
<keyword evidence="5" id="KW-1185">Reference proteome</keyword>
<dbReference type="Pfam" id="PF13649">
    <property type="entry name" value="Methyltransf_25"/>
    <property type="match status" value="1"/>
</dbReference>
<evidence type="ECO:0000256" key="1">
    <source>
        <dbReference type="ARBA" id="ARBA00022679"/>
    </source>
</evidence>
<feature type="region of interest" description="Disordered" evidence="2">
    <location>
        <begin position="1"/>
        <end position="22"/>
    </location>
</feature>
<gene>
    <name evidence="4" type="ORF">D6T64_07945</name>
</gene>
<comment type="caution">
    <text evidence="4">The sequence shown here is derived from an EMBL/GenBank/DDBJ whole genome shotgun (WGS) entry which is preliminary data.</text>
</comment>
<name>A0A3A5MIF5_9MICO</name>
<dbReference type="Proteomes" id="UP000272015">
    <property type="component" value="Unassembled WGS sequence"/>
</dbReference>